<keyword evidence="4" id="KW-1185">Reference proteome</keyword>
<dbReference type="EMBL" id="MBLM01000123">
    <property type="protein sequence ID" value="OHV35058.1"/>
    <property type="molecule type" value="Genomic_DNA"/>
</dbReference>
<dbReference type="GO" id="GO:0019693">
    <property type="term" value="P:ribose phosphate metabolic process"/>
    <property type="evidence" value="ECO:0007669"/>
    <property type="project" value="TreeGrafter"/>
</dbReference>
<dbReference type="RefSeq" id="WP_071085723.1">
    <property type="nucleotide sequence ID" value="NZ_MBLM01000123.1"/>
</dbReference>
<dbReference type="GO" id="GO:0006753">
    <property type="term" value="P:nucleoside phosphate metabolic process"/>
    <property type="evidence" value="ECO:0007669"/>
    <property type="project" value="TreeGrafter"/>
</dbReference>
<dbReference type="GO" id="GO:0005829">
    <property type="term" value="C:cytosol"/>
    <property type="evidence" value="ECO:0007669"/>
    <property type="project" value="TreeGrafter"/>
</dbReference>
<evidence type="ECO:0000313" key="3">
    <source>
        <dbReference type="EMBL" id="OHV35058.1"/>
    </source>
</evidence>
<dbReference type="PROSITE" id="PS51462">
    <property type="entry name" value="NUDIX"/>
    <property type="match status" value="1"/>
</dbReference>
<evidence type="ECO:0000256" key="1">
    <source>
        <dbReference type="ARBA" id="ARBA00022801"/>
    </source>
</evidence>
<dbReference type="InterPro" id="IPR015797">
    <property type="entry name" value="NUDIX_hydrolase-like_dom_sf"/>
</dbReference>
<proteinExistence type="predicted"/>
<dbReference type="Gene3D" id="3.90.79.10">
    <property type="entry name" value="Nucleoside Triphosphate Pyrophosphohydrolase"/>
    <property type="match status" value="1"/>
</dbReference>
<dbReference type="PANTHER" id="PTHR11839">
    <property type="entry name" value="UDP/ADP-SUGAR PYROPHOSPHATASE"/>
    <property type="match status" value="1"/>
</dbReference>
<sequence>MSAAAHNYEVADSSVVYQGRIIAVRRDMVRMPDGDTSQRDVVVHPGAVGVVALDDRERVVMVRQYRHPVRGPLWELPAGLLDVPGEPASLAAARELAEEAGLHAGRIDLLVDVYASPGMTDEAYRVFLARDLREIPAAERYVGVHEEAEMAITRVDLSDAVDQVMRGEITNAMAMIGLLAAYRARADGFRDLRPVDAAWSARPTATG</sequence>
<name>A0A1S1QJW5_9ACTN</name>
<dbReference type="PANTHER" id="PTHR11839:SF31">
    <property type="entry name" value="ADP-RIBOSE PYROPHOSPHATASE"/>
    <property type="match status" value="1"/>
</dbReference>
<dbReference type="SUPFAM" id="SSF55811">
    <property type="entry name" value="Nudix"/>
    <property type="match status" value="1"/>
</dbReference>
<comment type="caution">
    <text evidence="3">The sequence shown here is derived from an EMBL/GenBank/DDBJ whole genome shotgun (WGS) entry which is preliminary data.</text>
</comment>
<reference evidence="4" key="1">
    <citation type="submission" date="2016-07" db="EMBL/GenBank/DDBJ databases">
        <title>Sequence Frankia sp. strain CcI1.17.</title>
        <authorList>
            <person name="Ghodhbane-Gtari F."/>
            <person name="Swanson E."/>
            <person name="Gueddou A."/>
            <person name="Morris K."/>
            <person name="Hezbri K."/>
            <person name="Ktari A."/>
            <person name="Nouioui I."/>
            <person name="Abebe-Akele F."/>
            <person name="Simpson S."/>
            <person name="Thomas K."/>
            <person name="Gtari M."/>
            <person name="Tisa L.S."/>
            <person name="Hurst S."/>
        </authorList>
    </citation>
    <scope>NUCLEOTIDE SEQUENCE [LARGE SCALE GENOMIC DNA]</scope>
    <source>
        <strain evidence="4">Cc1.17</strain>
    </source>
</reference>
<evidence type="ECO:0000259" key="2">
    <source>
        <dbReference type="PROSITE" id="PS51462"/>
    </source>
</evidence>
<dbReference type="Pfam" id="PF00293">
    <property type="entry name" value="NUDIX"/>
    <property type="match status" value="1"/>
</dbReference>
<dbReference type="GO" id="GO:0016787">
    <property type="term" value="F:hydrolase activity"/>
    <property type="evidence" value="ECO:0007669"/>
    <property type="project" value="UniProtKB-KW"/>
</dbReference>
<protein>
    <submittedName>
        <fullName evidence="3">ADP-ribose pyrophosphatase</fullName>
    </submittedName>
</protein>
<accession>A0A1S1QJW5</accession>
<keyword evidence="1" id="KW-0378">Hydrolase</keyword>
<gene>
    <name evidence="3" type="ORF">CC117_19905</name>
</gene>
<evidence type="ECO:0000313" key="4">
    <source>
        <dbReference type="Proteomes" id="UP000179627"/>
    </source>
</evidence>
<dbReference type="Proteomes" id="UP000179627">
    <property type="component" value="Unassembled WGS sequence"/>
</dbReference>
<feature type="domain" description="Nudix hydrolase" evidence="2">
    <location>
        <begin position="43"/>
        <end position="177"/>
    </location>
</feature>
<dbReference type="InterPro" id="IPR000086">
    <property type="entry name" value="NUDIX_hydrolase_dom"/>
</dbReference>
<dbReference type="OrthoDB" id="9806150at2"/>
<organism evidence="3 4">
    <name type="scientific">Parafrankia colletiae</name>
    <dbReference type="NCBI Taxonomy" id="573497"/>
    <lineage>
        <taxon>Bacteria</taxon>
        <taxon>Bacillati</taxon>
        <taxon>Actinomycetota</taxon>
        <taxon>Actinomycetes</taxon>
        <taxon>Frankiales</taxon>
        <taxon>Frankiaceae</taxon>
        <taxon>Parafrankia</taxon>
    </lineage>
</organism>
<dbReference type="AlphaFoldDB" id="A0A1S1QJW5"/>